<proteinExistence type="predicted"/>
<dbReference type="EMBL" id="JAMXLR010000028">
    <property type="protein sequence ID" value="MCO6044026.1"/>
    <property type="molecule type" value="Genomic_DNA"/>
</dbReference>
<name>A0A9X2FGT3_9BACT</name>
<organism evidence="1 2">
    <name type="scientific">Aeoliella straminimaris</name>
    <dbReference type="NCBI Taxonomy" id="2954799"/>
    <lineage>
        <taxon>Bacteria</taxon>
        <taxon>Pseudomonadati</taxon>
        <taxon>Planctomycetota</taxon>
        <taxon>Planctomycetia</taxon>
        <taxon>Pirellulales</taxon>
        <taxon>Lacipirellulaceae</taxon>
        <taxon>Aeoliella</taxon>
    </lineage>
</organism>
<dbReference type="Proteomes" id="UP001155241">
    <property type="component" value="Unassembled WGS sequence"/>
</dbReference>
<gene>
    <name evidence="1" type="ORF">NG895_08905</name>
</gene>
<dbReference type="AlphaFoldDB" id="A0A9X2FGT3"/>
<accession>A0A9X2FGT3</accession>
<sequence length="159" mass="18495">MDFRKRLQLAADRGMRTRSEREKKEAAEAYTEEEYRRLHSNYRLELSDHIEACLGQLADNFPGFKYETLVGETGWGGAVSRDDLEIDAGKRRNAYSRLQVLVGTFNTYHVLEISAKGAVRNKENFNRQHYAKLDDADLDDFRQLIERWVLDYAEHYAAG</sequence>
<reference evidence="1" key="1">
    <citation type="submission" date="2022-06" db="EMBL/GenBank/DDBJ databases">
        <title>Aeoliella straminimaris, a novel planctomycete from sediments.</title>
        <authorList>
            <person name="Vitorino I.R."/>
            <person name="Lage O.M."/>
        </authorList>
    </citation>
    <scope>NUCLEOTIDE SEQUENCE</scope>
    <source>
        <strain evidence="1">ICT_H6.2</strain>
    </source>
</reference>
<evidence type="ECO:0000313" key="1">
    <source>
        <dbReference type="EMBL" id="MCO6044026.1"/>
    </source>
</evidence>
<evidence type="ECO:0000313" key="2">
    <source>
        <dbReference type="Proteomes" id="UP001155241"/>
    </source>
</evidence>
<comment type="caution">
    <text evidence="1">The sequence shown here is derived from an EMBL/GenBank/DDBJ whole genome shotgun (WGS) entry which is preliminary data.</text>
</comment>
<protein>
    <submittedName>
        <fullName evidence="1">Uncharacterized protein</fullName>
    </submittedName>
</protein>
<dbReference type="RefSeq" id="WP_252852132.1">
    <property type="nucleotide sequence ID" value="NZ_JAMXLR010000028.1"/>
</dbReference>
<keyword evidence="2" id="KW-1185">Reference proteome</keyword>